<reference evidence="4" key="1">
    <citation type="journal article" date="2017" name="Cell">
        <title>Insights into land plant evolution garnered from the Marchantia polymorpha genome.</title>
        <authorList>
            <person name="Bowman J.L."/>
            <person name="Kohchi T."/>
            <person name="Yamato K.T."/>
            <person name="Jenkins J."/>
            <person name="Shu S."/>
            <person name="Ishizaki K."/>
            <person name="Yamaoka S."/>
            <person name="Nishihama R."/>
            <person name="Nakamura Y."/>
            <person name="Berger F."/>
            <person name="Adam C."/>
            <person name="Aki S.S."/>
            <person name="Althoff F."/>
            <person name="Araki T."/>
            <person name="Arteaga-Vazquez M.A."/>
            <person name="Balasubrmanian S."/>
            <person name="Barry K."/>
            <person name="Bauer D."/>
            <person name="Boehm C.R."/>
            <person name="Briginshaw L."/>
            <person name="Caballero-Perez J."/>
            <person name="Catarino B."/>
            <person name="Chen F."/>
            <person name="Chiyoda S."/>
            <person name="Chovatia M."/>
            <person name="Davies K.M."/>
            <person name="Delmans M."/>
            <person name="Demura T."/>
            <person name="Dierschke T."/>
            <person name="Dolan L."/>
            <person name="Dorantes-Acosta A.E."/>
            <person name="Eklund D.M."/>
            <person name="Florent S.N."/>
            <person name="Flores-Sandoval E."/>
            <person name="Fujiyama A."/>
            <person name="Fukuzawa H."/>
            <person name="Galik B."/>
            <person name="Grimanelli D."/>
            <person name="Grimwood J."/>
            <person name="Grossniklaus U."/>
            <person name="Hamada T."/>
            <person name="Haseloff J."/>
            <person name="Hetherington A.J."/>
            <person name="Higo A."/>
            <person name="Hirakawa Y."/>
            <person name="Hundley H.N."/>
            <person name="Ikeda Y."/>
            <person name="Inoue K."/>
            <person name="Inoue S.I."/>
            <person name="Ishida S."/>
            <person name="Jia Q."/>
            <person name="Kakita M."/>
            <person name="Kanazawa T."/>
            <person name="Kawai Y."/>
            <person name="Kawashima T."/>
            <person name="Kennedy M."/>
            <person name="Kinose K."/>
            <person name="Kinoshita T."/>
            <person name="Kohara Y."/>
            <person name="Koide E."/>
            <person name="Komatsu K."/>
            <person name="Kopischke S."/>
            <person name="Kubo M."/>
            <person name="Kyozuka J."/>
            <person name="Lagercrantz U."/>
            <person name="Lin S.S."/>
            <person name="Lindquist E."/>
            <person name="Lipzen A.M."/>
            <person name="Lu C.W."/>
            <person name="De Luna E."/>
            <person name="Martienssen R.A."/>
            <person name="Minamino N."/>
            <person name="Mizutani M."/>
            <person name="Mizutani M."/>
            <person name="Mochizuki N."/>
            <person name="Monte I."/>
            <person name="Mosher R."/>
            <person name="Nagasaki H."/>
            <person name="Nakagami H."/>
            <person name="Naramoto S."/>
            <person name="Nishitani K."/>
            <person name="Ohtani M."/>
            <person name="Okamoto T."/>
            <person name="Okumura M."/>
            <person name="Phillips J."/>
            <person name="Pollak B."/>
            <person name="Reinders A."/>
            <person name="Rovekamp M."/>
            <person name="Sano R."/>
            <person name="Sawa S."/>
            <person name="Schmid M.W."/>
            <person name="Shirakawa M."/>
            <person name="Solano R."/>
            <person name="Spunde A."/>
            <person name="Suetsugu N."/>
            <person name="Sugano S."/>
            <person name="Sugiyama A."/>
            <person name="Sun R."/>
            <person name="Suzuki Y."/>
            <person name="Takenaka M."/>
            <person name="Takezawa D."/>
            <person name="Tomogane H."/>
            <person name="Tsuzuki M."/>
            <person name="Ueda T."/>
            <person name="Umeda M."/>
            <person name="Ward J.M."/>
            <person name="Watanabe Y."/>
            <person name="Yazaki K."/>
            <person name="Yokoyama R."/>
            <person name="Yoshitake Y."/>
            <person name="Yotsui I."/>
            <person name="Zachgo S."/>
            <person name="Schmutz J."/>
        </authorList>
    </citation>
    <scope>NUCLEOTIDE SEQUENCE [LARGE SCALE GENOMIC DNA]</scope>
    <source>
        <strain evidence="4">Tak-1</strain>
    </source>
</reference>
<feature type="non-terminal residue" evidence="3">
    <location>
        <position position="206"/>
    </location>
</feature>
<proteinExistence type="predicted"/>
<evidence type="ECO:0000256" key="2">
    <source>
        <dbReference type="SAM" id="SignalP"/>
    </source>
</evidence>
<protein>
    <submittedName>
        <fullName evidence="3">Uncharacterized protein</fullName>
    </submittedName>
</protein>
<sequence>RSLGFLRSLSFLCTCLRSVTYSQPSLGDTGTHTTSFVVDEYLGLLSIWSSEDRSDLPALSSYISATFLTAPTSITFPLLCATPPPPPPRRLLARFPRSAPTPIPTSTSNTLQIFSSLHQPPTTTSATIHLLLPSPPLPCPAPPRPLPDFRPSCTFTLSSSPALQELLLGRGPRPSTTTTTPTHASSRSIIQTEATRPRVGDRTGCG</sequence>
<gene>
    <name evidence="3" type="ORF">MARPO_0021s0026</name>
</gene>
<feature type="region of interest" description="Disordered" evidence="1">
    <location>
        <begin position="169"/>
        <end position="206"/>
    </location>
</feature>
<evidence type="ECO:0000313" key="3">
    <source>
        <dbReference type="EMBL" id="PTQ44144.1"/>
    </source>
</evidence>
<accession>A0A2R6XDG8</accession>
<dbReference type="EMBL" id="KZ772693">
    <property type="protein sequence ID" value="PTQ44144.1"/>
    <property type="molecule type" value="Genomic_DNA"/>
</dbReference>
<feature type="compositionally biased region" description="Low complexity" evidence="1">
    <location>
        <begin position="170"/>
        <end position="188"/>
    </location>
</feature>
<keyword evidence="4" id="KW-1185">Reference proteome</keyword>
<name>A0A2R6XDG8_MARPO</name>
<keyword evidence="2" id="KW-0732">Signal</keyword>
<evidence type="ECO:0000256" key="1">
    <source>
        <dbReference type="SAM" id="MobiDB-lite"/>
    </source>
</evidence>
<dbReference type="Proteomes" id="UP000244005">
    <property type="component" value="Unassembled WGS sequence"/>
</dbReference>
<feature type="signal peptide" evidence="2">
    <location>
        <begin position="1"/>
        <end position="27"/>
    </location>
</feature>
<evidence type="ECO:0000313" key="4">
    <source>
        <dbReference type="Proteomes" id="UP000244005"/>
    </source>
</evidence>
<dbReference type="AlphaFoldDB" id="A0A2R6XDG8"/>
<organism evidence="3 4">
    <name type="scientific">Marchantia polymorpha</name>
    <name type="common">Common liverwort</name>
    <name type="synonym">Marchantia aquatica</name>
    <dbReference type="NCBI Taxonomy" id="3197"/>
    <lineage>
        <taxon>Eukaryota</taxon>
        <taxon>Viridiplantae</taxon>
        <taxon>Streptophyta</taxon>
        <taxon>Embryophyta</taxon>
        <taxon>Marchantiophyta</taxon>
        <taxon>Marchantiopsida</taxon>
        <taxon>Marchantiidae</taxon>
        <taxon>Marchantiales</taxon>
        <taxon>Marchantiaceae</taxon>
        <taxon>Marchantia</taxon>
    </lineage>
</organism>
<feature type="chain" id="PRO_5015322621" evidence="2">
    <location>
        <begin position="28"/>
        <end position="206"/>
    </location>
</feature>
<feature type="compositionally biased region" description="Basic and acidic residues" evidence="1">
    <location>
        <begin position="195"/>
        <end position="206"/>
    </location>
</feature>
<feature type="non-terminal residue" evidence="3">
    <location>
        <position position="1"/>
    </location>
</feature>